<dbReference type="CDD" id="cd00063">
    <property type="entry name" value="FN3"/>
    <property type="match status" value="3"/>
</dbReference>
<dbReference type="RefSeq" id="WP_146941250.1">
    <property type="nucleotide sequence ID" value="NZ_BJYJ01000009.1"/>
</dbReference>
<dbReference type="Pfam" id="PF18962">
    <property type="entry name" value="Por_Secre_tail"/>
    <property type="match status" value="1"/>
</dbReference>
<evidence type="ECO:0000259" key="3">
    <source>
        <dbReference type="PROSITE" id="PS50853"/>
    </source>
</evidence>
<dbReference type="PANTHER" id="PTHR24099:SF11">
    <property type="entry name" value="FIBRONECTIN TYPE III DOMAIN-CONTAINING 3BA-RELATED"/>
    <property type="match status" value="1"/>
</dbReference>
<proteinExistence type="predicted"/>
<dbReference type="OrthoDB" id="9813840at2"/>
<feature type="chain" id="PRO_5022066072" description="Fibronectin type-III domain-containing protein" evidence="2">
    <location>
        <begin position="24"/>
        <end position="1070"/>
    </location>
</feature>
<feature type="domain" description="Fibronectin type-III" evidence="3">
    <location>
        <begin position="365"/>
        <end position="460"/>
    </location>
</feature>
<dbReference type="InterPro" id="IPR026444">
    <property type="entry name" value="Secre_tail"/>
</dbReference>
<feature type="domain" description="Fibronectin type-III" evidence="3">
    <location>
        <begin position="463"/>
        <end position="554"/>
    </location>
</feature>
<protein>
    <recommendedName>
        <fullName evidence="3">Fibronectin type-III domain-containing protein</fullName>
    </recommendedName>
</protein>
<evidence type="ECO:0000256" key="2">
    <source>
        <dbReference type="SAM" id="SignalP"/>
    </source>
</evidence>
<gene>
    <name evidence="4" type="ORF">CHA01nite_20690</name>
</gene>
<dbReference type="InterPro" id="IPR013783">
    <property type="entry name" value="Ig-like_fold"/>
</dbReference>
<dbReference type="EMBL" id="BJYJ01000009">
    <property type="protein sequence ID" value="GEN76329.1"/>
    <property type="molecule type" value="Genomic_DNA"/>
</dbReference>
<keyword evidence="5" id="KW-1185">Reference proteome</keyword>
<dbReference type="InterPro" id="IPR050617">
    <property type="entry name" value="E3_ligase_FN3/SPRY"/>
</dbReference>
<keyword evidence="1 2" id="KW-0732">Signal</keyword>
<comment type="caution">
    <text evidence="4">The sequence shown here is derived from an EMBL/GenBank/DDBJ whole genome shotgun (WGS) entry which is preliminary data.</text>
</comment>
<dbReference type="Proteomes" id="UP000321863">
    <property type="component" value="Unassembled WGS sequence"/>
</dbReference>
<sequence length="1070" mass="111027">MRKFLLTCAVALGVGLSAQTNIAGYSFTKNTAAAYTPITGGTVFTSGTYDNSVSPAITLSSPFPFGGTTVTTCYISTNGFITFGAAPAATNYTPLSTLETGSLGAVSAFGQDAGTDPTTNTTASPEIRYQDLGTEFVVQYKDHANYFNKSTEKLNFQIHLVYATGEVNIVYGNNSNPGTTSTSGTTPQVGIRGNSVTYTTNVNNLMIGNVPAGTTCDWSKAVTGYANSSTMLFSGTTNANVKIPTGLKYTWMPGTQLPVRTFTATSAVTNNGATLSWTAPAGATGYNIQYRALGSCDWTNFSGNPVSAATATLTGLAQNTVYQVQVQTLNGTAQSIYSHIPNAAGTGSGYATAGSFTTLANCTSTVTGLASSALTPETATISWTASTTPPASGYEYYYSTSSTAPTNTTVPSGSTGAGIVTANISGLTPSTTYNYWVRGNCNGTDKGVWSSSATFTTLSLCPTVSAPAAAAVDVSTNPTITWTAINGVTGYKLRVGTTAGGTDVLNNIDLGNVTSYTFTSPLSSATKYYYSVSGYTATTPAATCSERSFTTACGAESAPTANQAFTAFVPNCWSLAKGDVTANSTLTYVTNKWLAEAGFANTGSNAAVRINLYGTNTGDWLISQPINLGTTAGLYRVKYKMAVTSYLGTTAQTNLGTHLVRMIISTDGGTTWSNANVLKTYTGTGSYSNTGLTETVNLTGYSGTVKIAFVASTSSTSPDIDFHIDDFVVEAIPSCLEPTAILANSITSSGATISWTAPATVPANGYQLYYSTSNTAPTGTTTPNLTGITGNSQVLSGLAPATMYYAWVRSNCSASSTSAWSNVVSFTTSCTAVATLNENFDTTATGSLPVCWTSIGSTASYAAVNASSVMSAPNVLYLYTSGSSTGMAATPELSNLQSGNYTLKFKGRANLTAGGIVQIGYLTNPADTFSFVALGSYTSTSTTAIDNYSLDITGVPAGVNKLVFKHTGAPANSVLIDDVTYQLNPNLATSEASVKNNSIKTYPNPFSDVLNISDVSNVKNIMVTDVAGRLVKTISNPSSELQLGELKQGLYLITLEMKDGSKQVIKTIKK</sequence>
<evidence type="ECO:0000256" key="1">
    <source>
        <dbReference type="ARBA" id="ARBA00022729"/>
    </source>
</evidence>
<dbReference type="Gene3D" id="2.60.40.10">
    <property type="entry name" value="Immunoglobulins"/>
    <property type="match status" value="4"/>
</dbReference>
<dbReference type="NCBIfam" id="TIGR04183">
    <property type="entry name" value="Por_Secre_tail"/>
    <property type="match status" value="1"/>
</dbReference>
<dbReference type="InterPro" id="IPR036116">
    <property type="entry name" value="FN3_sf"/>
</dbReference>
<organism evidence="4 5">
    <name type="scientific">Chryseobacterium hagamense</name>
    <dbReference type="NCBI Taxonomy" id="395935"/>
    <lineage>
        <taxon>Bacteria</taxon>
        <taxon>Pseudomonadati</taxon>
        <taxon>Bacteroidota</taxon>
        <taxon>Flavobacteriia</taxon>
        <taxon>Flavobacteriales</taxon>
        <taxon>Weeksellaceae</taxon>
        <taxon>Chryseobacterium group</taxon>
        <taxon>Chryseobacterium</taxon>
    </lineage>
</organism>
<accession>A0A511YMA6</accession>
<feature type="signal peptide" evidence="2">
    <location>
        <begin position="1"/>
        <end position="23"/>
    </location>
</feature>
<dbReference type="SUPFAM" id="SSF49265">
    <property type="entry name" value="Fibronectin type III"/>
    <property type="match status" value="3"/>
</dbReference>
<dbReference type="PANTHER" id="PTHR24099">
    <property type="entry name" value="E3 UBIQUITIN-PROTEIN LIGASE TRIM36-RELATED"/>
    <property type="match status" value="1"/>
</dbReference>
<dbReference type="SMART" id="SM00060">
    <property type="entry name" value="FN3"/>
    <property type="match status" value="4"/>
</dbReference>
<reference evidence="4 5" key="1">
    <citation type="submission" date="2019-07" db="EMBL/GenBank/DDBJ databases">
        <title>Whole genome shotgun sequence of Chryseobacterium hagamense NBRC 105253.</title>
        <authorList>
            <person name="Hosoyama A."/>
            <person name="Uohara A."/>
            <person name="Ohji S."/>
            <person name="Ichikawa N."/>
        </authorList>
    </citation>
    <scope>NUCLEOTIDE SEQUENCE [LARGE SCALE GENOMIC DNA]</scope>
    <source>
        <strain evidence="4 5">NBRC 105253</strain>
    </source>
</reference>
<dbReference type="AlphaFoldDB" id="A0A511YMA6"/>
<dbReference type="Pfam" id="PF00041">
    <property type="entry name" value="fn3"/>
    <property type="match status" value="3"/>
</dbReference>
<name>A0A511YMA6_9FLAO</name>
<evidence type="ECO:0000313" key="4">
    <source>
        <dbReference type="EMBL" id="GEN76329.1"/>
    </source>
</evidence>
<feature type="domain" description="Fibronectin type-III" evidence="3">
    <location>
        <begin position="737"/>
        <end position="831"/>
    </location>
</feature>
<dbReference type="InterPro" id="IPR003961">
    <property type="entry name" value="FN3_dom"/>
</dbReference>
<dbReference type="PROSITE" id="PS50853">
    <property type="entry name" value="FN3"/>
    <property type="match status" value="4"/>
</dbReference>
<feature type="domain" description="Fibronectin type-III" evidence="3">
    <location>
        <begin position="258"/>
        <end position="349"/>
    </location>
</feature>
<evidence type="ECO:0000313" key="5">
    <source>
        <dbReference type="Proteomes" id="UP000321863"/>
    </source>
</evidence>